<accession>A0A2M9ZU54</accession>
<proteinExistence type="predicted"/>
<dbReference type="Proteomes" id="UP000231843">
    <property type="component" value="Unassembled WGS sequence"/>
</dbReference>
<dbReference type="EMBL" id="NPEA01000011">
    <property type="protein sequence ID" value="PJZ75616.1"/>
    <property type="molecule type" value="Genomic_DNA"/>
</dbReference>
<keyword evidence="2" id="KW-1185">Reference proteome</keyword>
<name>A0A2M9ZU54_9LEPT</name>
<dbReference type="AlphaFoldDB" id="A0A2M9ZU54"/>
<evidence type="ECO:0000313" key="1">
    <source>
        <dbReference type="EMBL" id="PJZ75616.1"/>
    </source>
</evidence>
<comment type="caution">
    <text evidence="1">The sequence shown here is derived from an EMBL/GenBank/DDBJ whole genome shotgun (WGS) entry which is preliminary data.</text>
</comment>
<organism evidence="1 2">
    <name type="scientific">Leptospira neocaledonica</name>
    <dbReference type="NCBI Taxonomy" id="2023192"/>
    <lineage>
        <taxon>Bacteria</taxon>
        <taxon>Pseudomonadati</taxon>
        <taxon>Spirochaetota</taxon>
        <taxon>Spirochaetia</taxon>
        <taxon>Leptospirales</taxon>
        <taxon>Leptospiraceae</taxon>
        <taxon>Leptospira</taxon>
    </lineage>
</organism>
<gene>
    <name evidence="1" type="ORF">CH365_17890</name>
</gene>
<reference evidence="1 2" key="1">
    <citation type="submission" date="2017-07" db="EMBL/GenBank/DDBJ databases">
        <title>Leptospira spp. isolated from tropical soils.</title>
        <authorList>
            <person name="Thibeaux R."/>
            <person name="Iraola G."/>
            <person name="Ferres I."/>
            <person name="Bierque E."/>
            <person name="Girault D."/>
            <person name="Soupe-Gilbert M.-E."/>
            <person name="Picardeau M."/>
            <person name="Goarant C."/>
        </authorList>
    </citation>
    <scope>NUCLEOTIDE SEQUENCE [LARGE SCALE GENOMIC DNA]</scope>
    <source>
        <strain evidence="1 2">ES4-C-A1</strain>
    </source>
</reference>
<sequence length="206" mass="22924">MVEKRGEVSGITSDLIFIWDQNKEYENKIFCSVICLNLSCVTTAGVTEMIVWDSGTNKKVADRIYVSDATGGEMTVPWGSPTITDRNFTRALKDSIVNSGLCESVTANVNEDWTLNAAIMKLDNPSFGVMDFTHKLTVRYILRNKGVSVFNEVIEAQGIGKFSDQRVALYRAQMATEAAAQESIRKFLSELEKKLNLKSGKSKFSK</sequence>
<protein>
    <submittedName>
        <fullName evidence="1">Uncharacterized protein</fullName>
    </submittedName>
</protein>
<evidence type="ECO:0000313" key="2">
    <source>
        <dbReference type="Proteomes" id="UP000231843"/>
    </source>
</evidence>